<organism evidence="3">
    <name type="scientific">Chaetoceros debilis</name>
    <dbReference type="NCBI Taxonomy" id="122233"/>
    <lineage>
        <taxon>Eukaryota</taxon>
        <taxon>Sar</taxon>
        <taxon>Stramenopiles</taxon>
        <taxon>Ochrophyta</taxon>
        <taxon>Bacillariophyta</taxon>
        <taxon>Coscinodiscophyceae</taxon>
        <taxon>Chaetocerotophycidae</taxon>
        <taxon>Chaetocerotales</taxon>
        <taxon>Chaetocerotaceae</taxon>
        <taxon>Chaetoceros</taxon>
    </lineage>
</organism>
<protein>
    <recommendedName>
        <fullName evidence="4">Phytase-like domain-containing protein</fullName>
    </recommendedName>
</protein>
<evidence type="ECO:0000256" key="1">
    <source>
        <dbReference type="SAM" id="MobiDB-lite"/>
    </source>
</evidence>
<evidence type="ECO:0000256" key="2">
    <source>
        <dbReference type="SAM" id="SignalP"/>
    </source>
</evidence>
<feature type="compositionally biased region" description="Basic and acidic residues" evidence="1">
    <location>
        <begin position="332"/>
        <end position="347"/>
    </location>
</feature>
<sequence length="555" mass="60454">MKFSLTAYSTLLLLSSPNSCNLAKAQDSTRPICSPDPLEYSEAISLKVEKVGSIPTQTTNAWYYNMQSMDNFDGDTIYFLDQKFGMIYSFDTSTSETKTVLDMKSSDNIPEGLTLDWSYGSSGQTYKVKSMSQGTSSDEVIVVFTSSTLPPGWTEADSKLPAPGAFGAYVCGGVTWIPDIYRPGVIPECFDTQKGLPSLTGYDTFYKYTVVNGELTKPEPFFVSESNIAPGHLGGGIVPVDDGRILWSTGDCNVFGTDGMYAPQLDHESCGKILLIDAKSKHSFKIVAKGVRNSQQMRVFTQPRAPKSPKSPKAPKAPKSTKAPKAPKSPKSPKEGRTRNLKSTKSDSHGTKYLAFMDIGGVTAEEVNAVPLHKLLDDSSHIENFGWGRNIDDGKAREGTFYVNAGNGGVLGSEPSCDENAPLGEAGFIQPWVQFGRTSVDYFFAISSLALPTAGTNKLKLLWSEFNTGKILGTDEMFVEGAPPAKSFKIKLYNAEDGELLENDLNDLVNEEELGDEVGYTSRGDPRLFHFPDGHAGVFVERTGALYKLTEMQIP</sequence>
<name>A0A7S3QGA5_9STRA</name>
<dbReference type="Gene3D" id="2.120.10.30">
    <property type="entry name" value="TolB, C-terminal domain"/>
    <property type="match status" value="1"/>
</dbReference>
<feature type="chain" id="PRO_5031444042" description="Phytase-like domain-containing protein" evidence="2">
    <location>
        <begin position="26"/>
        <end position="555"/>
    </location>
</feature>
<feature type="signal peptide" evidence="2">
    <location>
        <begin position="1"/>
        <end position="25"/>
    </location>
</feature>
<reference evidence="3" key="1">
    <citation type="submission" date="2021-01" db="EMBL/GenBank/DDBJ databases">
        <authorList>
            <person name="Corre E."/>
            <person name="Pelletier E."/>
            <person name="Niang G."/>
            <person name="Scheremetjew M."/>
            <person name="Finn R."/>
            <person name="Kale V."/>
            <person name="Holt S."/>
            <person name="Cochrane G."/>
            <person name="Meng A."/>
            <person name="Brown T."/>
            <person name="Cohen L."/>
        </authorList>
    </citation>
    <scope>NUCLEOTIDE SEQUENCE</scope>
    <source>
        <strain evidence="3">MM31A-1</strain>
    </source>
</reference>
<evidence type="ECO:0000313" key="3">
    <source>
        <dbReference type="EMBL" id="CAE0476695.1"/>
    </source>
</evidence>
<dbReference type="AlphaFoldDB" id="A0A7S3QGA5"/>
<feature type="region of interest" description="Disordered" evidence="1">
    <location>
        <begin position="295"/>
        <end position="347"/>
    </location>
</feature>
<evidence type="ECO:0008006" key="4">
    <source>
        <dbReference type="Google" id="ProtNLM"/>
    </source>
</evidence>
<dbReference type="InterPro" id="IPR011042">
    <property type="entry name" value="6-blade_b-propeller_TolB-like"/>
</dbReference>
<proteinExistence type="predicted"/>
<gene>
    <name evidence="3" type="ORF">CDEB00056_LOCUS21548</name>
</gene>
<dbReference type="EMBL" id="HBIO01028086">
    <property type="protein sequence ID" value="CAE0476695.1"/>
    <property type="molecule type" value="Transcribed_RNA"/>
</dbReference>
<keyword evidence="2" id="KW-0732">Signal</keyword>
<accession>A0A7S3QGA5</accession>
<feature type="compositionally biased region" description="Low complexity" evidence="1">
    <location>
        <begin position="317"/>
        <end position="326"/>
    </location>
</feature>
<dbReference type="SUPFAM" id="SSF63825">
    <property type="entry name" value="YWTD domain"/>
    <property type="match status" value="1"/>
</dbReference>